<keyword evidence="1" id="KW-0805">Transcription regulation</keyword>
<keyword evidence="5" id="KW-0614">Plasmid</keyword>
<dbReference type="SMART" id="SM00347">
    <property type="entry name" value="HTH_MARR"/>
    <property type="match status" value="1"/>
</dbReference>
<dbReference type="Gene3D" id="1.10.10.10">
    <property type="entry name" value="Winged helix-like DNA-binding domain superfamily/Winged helix DNA-binding domain"/>
    <property type="match status" value="1"/>
</dbReference>
<sequence length="140" mass="15547">MESPPLLDSFLRAMRELRVHYDASAAEIGLTMSRARVISALARQEGATQAELAACLNIEAPTLKRQVDALETQGFLKRRGMDGDARKRALFLTEKGRAARISRFMENIRGQVLDGISPEEQVQLAVLLERVAENAAKLNR</sequence>
<keyword evidence="6" id="KW-1185">Reference proteome</keyword>
<keyword evidence="3" id="KW-0804">Transcription</keyword>
<dbReference type="GO" id="GO:0003677">
    <property type="term" value="F:DNA binding"/>
    <property type="evidence" value="ECO:0007669"/>
    <property type="project" value="UniProtKB-KW"/>
</dbReference>
<dbReference type="PROSITE" id="PS50995">
    <property type="entry name" value="HTH_MARR_2"/>
    <property type="match status" value="1"/>
</dbReference>
<accession>A0A2H5F563</accession>
<proteinExistence type="predicted"/>
<dbReference type="InterPro" id="IPR036390">
    <property type="entry name" value="WH_DNA-bd_sf"/>
</dbReference>
<dbReference type="OrthoDB" id="8452803at2"/>
<evidence type="ECO:0000313" key="5">
    <source>
        <dbReference type="EMBL" id="AUH66674.1"/>
    </source>
</evidence>
<dbReference type="Pfam" id="PF12802">
    <property type="entry name" value="MarR_2"/>
    <property type="match status" value="1"/>
</dbReference>
<dbReference type="RefSeq" id="WP_101754645.1">
    <property type="nucleotide sequence ID" value="NZ_CP025431.1"/>
</dbReference>
<feature type="domain" description="HTH marR-type" evidence="4">
    <location>
        <begin position="3"/>
        <end position="133"/>
    </location>
</feature>
<dbReference type="SUPFAM" id="SSF46785">
    <property type="entry name" value="Winged helix' DNA-binding domain"/>
    <property type="match status" value="1"/>
</dbReference>
<keyword evidence="2" id="KW-0238">DNA-binding</keyword>
<dbReference type="EMBL" id="CP025431">
    <property type="protein sequence ID" value="AUH66674.1"/>
    <property type="molecule type" value="Genomic_DNA"/>
</dbReference>
<evidence type="ECO:0000313" key="6">
    <source>
        <dbReference type="Proteomes" id="UP000234530"/>
    </source>
</evidence>
<evidence type="ECO:0000259" key="4">
    <source>
        <dbReference type="PROSITE" id="PS50995"/>
    </source>
</evidence>
<geneLocation type="plasmid" evidence="6">
    <name>ppz01</name>
</geneLocation>
<organism evidence="5 6">
    <name type="scientific">Paracoccus zhejiangensis</name>
    <dbReference type="NCBI Taxonomy" id="1077935"/>
    <lineage>
        <taxon>Bacteria</taxon>
        <taxon>Pseudomonadati</taxon>
        <taxon>Pseudomonadota</taxon>
        <taxon>Alphaproteobacteria</taxon>
        <taxon>Rhodobacterales</taxon>
        <taxon>Paracoccaceae</taxon>
        <taxon>Paracoccus</taxon>
    </lineage>
</organism>
<evidence type="ECO:0000256" key="3">
    <source>
        <dbReference type="ARBA" id="ARBA00023163"/>
    </source>
</evidence>
<dbReference type="InterPro" id="IPR000835">
    <property type="entry name" value="HTH_MarR-typ"/>
</dbReference>
<evidence type="ECO:0000256" key="2">
    <source>
        <dbReference type="ARBA" id="ARBA00023125"/>
    </source>
</evidence>
<protein>
    <submittedName>
        <fullName evidence="5">MarR family transcriptional regulator</fullName>
    </submittedName>
</protein>
<dbReference type="PRINTS" id="PR00598">
    <property type="entry name" value="HTHMARR"/>
</dbReference>
<dbReference type="GO" id="GO:0003700">
    <property type="term" value="F:DNA-binding transcription factor activity"/>
    <property type="evidence" value="ECO:0007669"/>
    <property type="project" value="InterPro"/>
</dbReference>
<dbReference type="AlphaFoldDB" id="A0A2H5F563"/>
<gene>
    <name evidence="5" type="ORF">CX676_20455</name>
</gene>
<name>A0A2H5F563_9RHOB</name>
<dbReference type="PANTHER" id="PTHR42756">
    <property type="entry name" value="TRANSCRIPTIONAL REGULATOR, MARR"/>
    <property type="match status" value="1"/>
</dbReference>
<dbReference type="Proteomes" id="UP000234530">
    <property type="component" value="Plasmid pPZ01"/>
</dbReference>
<dbReference type="PANTHER" id="PTHR42756:SF1">
    <property type="entry name" value="TRANSCRIPTIONAL REPRESSOR OF EMRAB OPERON"/>
    <property type="match status" value="1"/>
</dbReference>
<reference evidence="5 6" key="1">
    <citation type="journal article" date="2013" name="Antonie Van Leeuwenhoek">
        <title>Paracoccus zhejiangensis sp. nov., isolated from activated sludge in wastewater-treatment system.</title>
        <authorList>
            <person name="Wu Z.G."/>
            <person name="Zhang D.F."/>
            <person name="Liu Y.L."/>
            <person name="Wang F."/>
            <person name="Jiang X."/>
            <person name="Li C."/>
            <person name="Li S.P."/>
            <person name="Hong Q."/>
            <person name="Li W.J."/>
        </authorList>
    </citation>
    <scope>NUCLEOTIDE SEQUENCE [LARGE SCALE GENOMIC DNA]</scope>
    <source>
        <strain evidence="5 6">J6</strain>
        <plasmid evidence="6">Plasmid ppz01</plasmid>
    </source>
</reference>
<dbReference type="KEGG" id="pzh:CX676_20455"/>
<evidence type="ECO:0000256" key="1">
    <source>
        <dbReference type="ARBA" id="ARBA00023015"/>
    </source>
</evidence>
<dbReference type="InterPro" id="IPR036388">
    <property type="entry name" value="WH-like_DNA-bd_sf"/>
</dbReference>